<proteinExistence type="predicted"/>
<evidence type="ECO:0000313" key="2">
    <source>
        <dbReference type="EMBL" id="KAK3904537.1"/>
    </source>
</evidence>
<evidence type="ECO:0000256" key="1">
    <source>
        <dbReference type="SAM" id="MobiDB-lite"/>
    </source>
</evidence>
<dbReference type="EMBL" id="MU855393">
    <property type="protein sequence ID" value="KAK3904537.1"/>
    <property type="molecule type" value="Genomic_DNA"/>
</dbReference>
<feature type="region of interest" description="Disordered" evidence="1">
    <location>
        <begin position="1"/>
        <end position="26"/>
    </location>
</feature>
<sequence>MAEHFPRRPAQAARRASESAVQRAAQAEAEQVPEVYARDMAQPQSLERFPVGSHRLAPRRPQAVRGGSETMLPAPHLCERGGNAPAVRVEMDLDLNITLQARIKGEIELSIL</sequence>
<name>A0AAN6MP65_9PEZI</name>
<reference evidence="2" key="1">
    <citation type="journal article" date="2023" name="Mol. Phylogenet. Evol.">
        <title>Genome-scale phylogeny and comparative genomics of the fungal order Sordariales.</title>
        <authorList>
            <person name="Hensen N."/>
            <person name="Bonometti L."/>
            <person name="Westerberg I."/>
            <person name="Brannstrom I.O."/>
            <person name="Guillou S."/>
            <person name="Cros-Aarteil S."/>
            <person name="Calhoun S."/>
            <person name="Haridas S."/>
            <person name="Kuo A."/>
            <person name="Mondo S."/>
            <person name="Pangilinan J."/>
            <person name="Riley R."/>
            <person name="LaButti K."/>
            <person name="Andreopoulos B."/>
            <person name="Lipzen A."/>
            <person name="Chen C."/>
            <person name="Yan M."/>
            <person name="Daum C."/>
            <person name="Ng V."/>
            <person name="Clum A."/>
            <person name="Steindorff A."/>
            <person name="Ohm R.A."/>
            <person name="Martin F."/>
            <person name="Silar P."/>
            <person name="Natvig D.O."/>
            <person name="Lalanne C."/>
            <person name="Gautier V."/>
            <person name="Ament-Velasquez S.L."/>
            <person name="Kruys A."/>
            <person name="Hutchinson M.I."/>
            <person name="Powell A.J."/>
            <person name="Barry K."/>
            <person name="Miller A.N."/>
            <person name="Grigoriev I.V."/>
            <person name="Debuchy R."/>
            <person name="Gladieux P."/>
            <person name="Hiltunen Thoren M."/>
            <person name="Johannesson H."/>
        </authorList>
    </citation>
    <scope>NUCLEOTIDE SEQUENCE</scope>
    <source>
        <strain evidence="2">CBS 103.79</strain>
    </source>
</reference>
<feature type="compositionally biased region" description="Low complexity" evidence="1">
    <location>
        <begin position="8"/>
        <end position="26"/>
    </location>
</feature>
<comment type="caution">
    <text evidence="2">The sequence shown here is derived from an EMBL/GenBank/DDBJ whole genome shotgun (WGS) entry which is preliminary data.</text>
</comment>
<protein>
    <submittedName>
        <fullName evidence="2">Uncharacterized protein</fullName>
    </submittedName>
</protein>
<evidence type="ECO:0000313" key="3">
    <source>
        <dbReference type="Proteomes" id="UP001303889"/>
    </source>
</evidence>
<keyword evidence="3" id="KW-1185">Reference proteome</keyword>
<reference evidence="2" key="2">
    <citation type="submission" date="2023-05" db="EMBL/GenBank/DDBJ databases">
        <authorList>
            <consortium name="Lawrence Berkeley National Laboratory"/>
            <person name="Steindorff A."/>
            <person name="Hensen N."/>
            <person name="Bonometti L."/>
            <person name="Westerberg I."/>
            <person name="Brannstrom I.O."/>
            <person name="Guillou S."/>
            <person name="Cros-Aarteil S."/>
            <person name="Calhoun S."/>
            <person name="Haridas S."/>
            <person name="Kuo A."/>
            <person name="Mondo S."/>
            <person name="Pangilinan J."/>
            <person name="Riley R."/>
            <person name="Labutti K."/>
            <person name="Andreopoulos B."/>
            <person name="Lipzen A."/>
            <person name="Chen C."/>
            <person name="Yanf M."/>
            <person name="Daum C."/>
            <person name="Ng V."/>
            <person name="Clum A."/>
            <person name="Ohm R."/>
            <person name="Martin F."/>
            <person name="Silar P."/>
            <person name="Natvig D."/>
            <person name="Lalanne C."/>
            <person name="Gautier V."/>
            <person name="Ament-Velasquez S.L."/>
            <person name="Kruys A."/>
            <person name="Hutchinson M.I."/>
            <person name="Powell A.J."/>
            <person name="Barry K."/>
            <person name="Miller A.N."/>
            <person name="Grigoriev I.V."/>
            <person name="Debuchy R."/>
            <person name="Gladieux P."/>
            <person name="Thoren M.H."/>
            <person name="Johannesson H."/>
        </authorList>
    </citation>
    <scope>NUCLEOTIDE SEQUENCE</scope>
    <source>
        <strain evidence="2">CBS 103.79</strain>
    </source>
</reference>
<gene>
    <name evidence="2" type="ORF">C8A05DRAFT_13580</name>
</gene>
<dbReference type="AlphaFoldDB" id="A0AAN6MP65"/>
<organism evidence="2 3">
    <name type="scientific">Staphylotrichum tortipilum</name>
    <dbReference type="NCBI Taxonomy" id="2831512"/>
    <lineage>
        <taxon>Eukaryota</taxon>
        <taxon>Fungi</taxon>
        <taxon>Dikarya</taxon>
        <taxon>Ascomycota</taxon>
        <taxon>Pezizomycotina</taxon>
        <taxon>Sordariomycetes</taxon>
        <taxon>Sordariomycetidae</taxon>
        <taxon>Sordariales</taxon>
        <taxon>Chaetomiaceae</taxon>
        <taxon>Staphylotrichum</taxon>
    </lineage>
</organism>
<dbReference type="Proteomes" id="UP001303889">
    <property type="component" value="Unassembled WGS sequence"/>
</dbReference>
<feature type="region of interest" description="Disordered" evidence="1">
    <location>
        <begin position="47"/>
        <end position="76"/>
    </location>
</feature>
<accession>A0AAN6MP65</accession>